<reference evidence="2 3" key="1">
    <citation type="submission" date="2020-04" db="EMBL/GenBank/DDBJ databases">
        <title>Chitinophaga sp. G-6-1-13 sp. nov., isolated from soil.</title>
        <authorList>
            <person name="Dahal R.H."/>
            <person name="Chaudhary D.K."/>
        </authorList>
    </citation>
    <scope>NUCLEOTIDE SEQUENCE [LARGE SCALE GENOMIC DNA]</scope>
    <source>
        <strain evidence="2 3">G-6-1-13</strain>
    </source>
</reference>
<proteinExistence type="predicted"/>
<dbReference type="RefSeq" id="WP_169225159.1">
    <property type="nucleotide sequence ID" value="NZ_JABBGC010000001.1"/>
</dbReference>
<keyword evidence="3" id="KW-1185">Reference proteome</keyword>
<organism evidence="2 3">
    <name type="scientific">Chitinophaga fulva</name>
    <dbReference type="NCBI Taxonomy" id="2728842"/>
    <lineage>
        <taxon>Bacteria</taxon>
        <taxon>Pseudomonadati</taxon>
        <taxon>Bacteroidota</taxon>
        <taxon>Chitinophagia</taxon>
        <taxon>Chitinophagales</taxon>
        <taxon>Chitinophagaceae</taxon>
        <taxon>Chitinophaga</taxon>
    </lineage>
</organism>
<feature type="domain" description="FAS1" evidence="1">
    <location>
        <begin position="33"/>
        <end position="176"/>
    </location>
</feature>
<comment type="caution">
    <text evidence="2">The sequence shown here is derived from an EMBL/GenBank/DDBJ whole genome shotgun (WGS) entry which is preliminary data.</text>
</comment>
<dbReference type="InterPro" id="IPR050904">
    <property type="entry name" value="Adhesion/Biosynth-related"/>
</dbReference>
<feature type="domain" description="FAS1" evidence="1">
    <location>
        <begin position="180"/>
        <end position="334"/>
    </location>
</feature>
<dbReference type="Proteomes" id="UP000583266">
    <property type="component" value="Unassembled WGS sequence"/>
</dbReference>
<dbReference type="PROSITE" id="PS50213">
    <property type="entry name" value="FAS1"/>
    <property type="match status" value="2"/>
</dbReference>
<sequence length="343" mass="37571">MKRYFITYISLLVLLVTACKKIDVTGDEHTSDIRTIGDFIHNNYDLSLLSAALQQTALLDSLNAEGPFTIWAPDNKAFNNIGINKPDDFSKLNKDSLRTALKNLMLKERIYTSVIPAQLDNRYTCLGGMSSYISVGVIGTNADAFPTAFNGSMVYDVGKRNLAMKNGVIHILKAVPKYNGQSTQELLAADTTLSIFVALLKKTNQWDALKAEGPFTVYAPVNDAFRSFQLTPDSIARIDLSRYKPLAFNVYTLGLKPHHILMSDLIVIGASSARIDLGDGYAINPNPYGGFNVYAPPGAKWNYHSPSGVVIADGAKGQDIMATNGVINRINNILLYPDSLLIK</sequence>
<dbReference type="Pfam" id="PF02469">
    <property type="entry name" value="Fasciclin"/>
    <property type="match status" value="2"/>
</dbReference>
<dbReference type="SUPFAM" id="SSF82153">
    <property type="entry name" value="FAS1 domain"/>
    <property type="match status" value="2"/>
</dbReference>
<dbReference type="InterPro" id="IPR036378">
    <property type="entry name" value="FAS1_dom_sf"/>
</dbReference>
<dbReference type="PANTHER" id="PTHR10900:SF77">
    <property type="entry name" value="FI19380P1"/>
    <property type="match status" value="1"/>
</dbReference>
<dbReference type="AlphaFoldDB" id="A0A848GIQ6"/>
<evidence type="ECO:0000313" key="2">
    <source>
        <dbReference type="EMBL" id="NML38136.1"/>
    </source>
</evidence>
<evidence type="ECO:0000259" key="1">
    <source>
        <dbReference type="PROSITE" id="PS50213"/>
    </source>
</evidence>
<name>A0A848GIQ6_9BACT</name>
<accession>A0A848GIQ6</accession>
<gene>
    <name evidence="2" type="ORF">HHL17_13100</name>
</gene>
<dbReference type="Gene3D" id="2.30.180.10">
    <property type="entry name" value="FAS1 domain"/>
    <property type="match status" value="2"/>
</dbReference>
<dbReference type="PROSITE" id="PS51257">
    <property type="entry name" value="PROKAR_LIPOPROTEIN"/>
    <property type="match status" value="1"/>
</dbReference>
<evidence type="ECO:0000313" key="3">
    <source>
        <dbReference type="Proteomes" id="UP000583266"/>
    </source>
</evidence>
<dbReference type="EMBL" id="JABBGC010000001">
    <property type="protein sequence ID" value="NML38136.1"/>
    <property type="molecule type" value="Genomic_DNA"/>
</dbReference>
<protein>
    <recommendedName>
        <fullName evidence="1">FAS1 domain-containing protein</fullName>
    </recommendedName>
</protein>
<dbReference type="PANTHER" id="PTHR10900">
    <property type="entry name" value="PERIOSTIN-RELATED"/>
    <property type="match status" value="1"/>
</dbReference>
<dbReference type="InterPro" id="IPR000782">
    <property type="entry name" value="FAS1_domain"/>
</dbReference>